<reference evidence="2" key="1">
    <citation type="journal article" date="2019" name="Nat. Commun.">
        <title>Genome-wide association mapping of date palm fruit traits.</title>
        <authorList>
            <person name="Hazzouri K.M."/>
            <person name="Gros-Balthazard M."/>
            <person name="Flowers J.M."/>
            <person name="Copetti D."/>
            <person name="Lemansour A."/>
            <person name="Lebrun M."/>
            <person name="Masmoudi K."/>
            <person name="Ferrand S."/>
            <person name="Dhar M.I."/>
            <person name="Fresquez Z.A."/>
            <person name="Rosas U."/>
            <person name="Zhang J."/>
            <person name="Talag J."/>
            <person name="Lee S."/>
            <person name="Kudrna D."/>
            <person name="Powell R.F."/>
            <person name="Leitch I.J."/>
            <person name="Krueger R.R."/>
            <person name="Wing R.A."/>
            <person name="Amiri K.M.A."/>
            <person name="Purugganan M.D."/>
        </authorList>
    </citation>
    <scope>NUCLEOTIDE SEQUENCE [LARGE SCALE GENOMIC DNA]</scope>
    <source>
        <strain evidence="2">cv. Khalas</strain>
    </source>
</reference>
<proteinExistence type="predicted"/>
<dbReference type="KEGG" id="pda:103696382"/>
<protein>
    <submittedName>
        <fullName evidence="3">Uncharacterized protein LOC103696382 isoform X1</fullName>
    </submittedName>
</protein>
<reference evidence="3" key="2">
    <citation type="submission" date="2025-08" db="UniProtKB">
        <authorList>
            <consortium name="RefSeq"/>
        </authorList>
    </citation>
    <scope>IDENTIFICATION</scope>
    <source>
        <tissue evidence="3">Young leaves</tissue>
    </source>
</reference>
<dbReference type="Gene3D" id="2.120.10.30">
    <property type="entry name" value="TolB, C-terminal domain"/>
    <property type="match status" value="1"/>
</dbReference>
<dbReference type="PANTHER" id="PTHR46388">
    <property type="entry name" value="NHL REPEAT-CONTAINING PROTEIN 2"/>
    <property type="match status" value="1"/>
</dbReference>
<sequence>MAHRLHRFRGLSRVLFRHFHSGSVSRRKLPNSFATSVTSIFAEKRQEYGSSRPNSQLIFRCSMTSEGQHALVSHEEVLAFIKSTFGELQGPNHCWLNNVDGGIKSFNQHGIFLVLVNATLDYSTSRSHHECIFPIERVKLLQQRYPKLNVFALQYGSSVNSIATHTELIQTIMEEYITYPVLISEKNFAMMTNGACYLLFEGSTNRLFHLKLDEELGTLAKAIEELSVLQKESAATIQSSNFDRTRQLEVIKEPHFCSFRNLLLYYPGCLSVDEDGNRIFISDSNHHRIIIADGDGKILDCIGSYPGFEDGEFGSAKLLRPAGSFYCTAENCLYFVDSENHAIRRADMEKRMLETVYPVCVQKNTGIWSWILDKLGLAREIAQKPKEYEPDFVAFPWHLMKIGEDDLLITNRSFETSWIISVATGEIKKVLRGIPNIMEIWEHTIMEKLSLPKEIYENWSPEEGLQHSFSLEGIPHAGLVSSIANLQNYTIFSDAAGQRVLKFHRESQCISCFQFSNLGVLGLPYWLVCPLERVCSSGYSGRSWSEHLHSFNVLPGRCNIQVYVDIPLGTELATPMEESCIWRQARGSAVELSGSGDGISTEKVGVAQQWFDELDNLAFSKPELEADIQDEEVPPGRGFQDKDKVHFDCAVSISPGTGEVVVSAVLYLKVKKTQDNGEEQKNIAERILDYQKHEDRISENACTELLFKTCRDMQYMIFMKPLHLRIRLECGDHPAAETNKETITTDSMININISLD</sequence>
<dbReference type="InterPro" id="IPR011042">
    <property type="entry name" value="6-blade_b-propeller_TolB-like"/>
</dbReference>
<accession>A0A8B7BGG5</accession>
<gene>
    <name evidence="3" type="primary">LOC103696382</name>
</gene>
<evidence type="ECO:0000313" key="3">
    <source>
        <dbReference type="RefSeq" id="XP_008776208.2"/>
    </source>
</evidence>
<evidence type="ECO:0000256" key="1">
    <source>
        <dbReference type="ARBA" id="ARBA00022737"/>
    </source>
</evidence>
<dbReference type="AlphaFoldDB" id="A0A8B7BGG5"/>
<dbReference type="RefSeq" id="XP_008776208.2">
    <property type="nucleotide sequence ID" value="XM_008777986.4"/>
</dbReference>
<dbReference type="PANTHER" id="PTHR46388:SF3">
    <property type="entry name" value="DUF1618 DOMAIN-CONTAINING PROTEIN"/>
    <property type="match status" value="1"/>
</dbReference>
<dbReference type="SUPFAM" id="SSF63825">
    <property type="entry name" value="YWTD domain"/>
    <property type="match status" value="1"/>
</dbReference>
<organism evidence="2 3">
    <name type="scientific">Phoenix dactylifera</name>
    <name type="common">Date palm</name>
    <dbReference type="NCBI Taxonomy" id="42345"/>
    <lineage>
        <taxon>Eukaryota</taxon>
        <taxon>Viridiplantae</taxon>
        <taxon>Streptophyta</taxon>
        <taxon>Embryophyta</taxon>
        <taxon>Tracheophyta</taxon>
        <taxon>Spermatophyta</taxon>
        <taxon>Magnoliopsida</taxon>
        <taxon>Liliopsida</taxon>
        <taxon>Arecaceae</taxon>
        <taxon>Coryphoideae</taxon>
        <taxon>Phoeniceae</taxon>
        <taxon>Phoenix</taxon>
    </lineage>
</organism>
<name>A0A8B7BGG5_PHODC</name>
<dbReference type="FunFam" id="2.120.10.30:FF:000108">
    <property type="entry name" value="NHL domain-containing protein"/>
    <property type="match status" value="1"/>
</dbReference>
<dbReference type="Proteomes" id="UP000228380">
    <property type="component" value="Chromosome 17"/>
</dbReference>
<dbReference type="InterPro" id="IPR001258">
    <property type="entry name" value="NHL_repeat"/>
</dbReference>
<evidence type="ECO:0000313" key="2">
    <source>
        <dbReference type="Proteomes" id="UP000228380"/>
    </source>
</evidence>
<keyword evidence="1" id="KW-0677">Repeat</keyword>
<keyword evidence="2" id="KW-1185">Reference proteome</keyword>
<dbReference type="OrthoDB" id="273823at2759"/>
<dbReference type="GeneID" id="103696382"/>
<dbReference type="Pfam" id="PF01436">
    <property type="entry name" value="NHL"/>
    <property type="match status" value="1"/>
</dbReference>